<evidence type="ECO:0000313" key="2">
    <source>
        <dbReference type="EMBL" id="KPM07387.1"/>
    </source>
</evidence>
<dbReference type="Gene3D" id="2.60.40.10">
    <property type="entry name" value="Immunoglobulins"/>
    <property type="match status" value="2"/>
</dbReference>
<dbReference type="InterPro" id="IPR050964">
    <property type="entry name" value="Striated_Muscle_Regulatory"/>
</dbReference>
<protein>
    <submittedName>
        <fullName evidence="2">Roundabout-like protein 1</fullName>
    </submittedName>
</protein>
<feature type="non-terminal residue" evidence="2">
    <location>
        <position position="1"/>
    </location>
</feature>
<dbReference type="EMBL" id="JXLN01011548">
    <property type="protein sequence ID" value="KPM07387.1"/>
    <property type="molecule type" value="Genomic_DNA"/>
</dbReference>
<gene>
    <name evidence="2" type="ORF">QR98_0058790</name>
</gene>
<dbReference type="SMART" id="SM00060">
    <property type="entry name" value="FN3"/>
    <property type="match status" value="1"/>
</dbReference>
<dbReference type="GO" id="GO:0031430">
    <property type="term" value="C:M band"/>
    <property type="evidence" value="ECO:0007669"/>
    <property type="project" value="TreeGrafter"/>
</dbReference>
<name>A0A132A8Z2_SARSC</name>
<dbReference type="InterPro" id="IPR036116">
    <property type="entry name" value="FN3_sf"/>
</dbReference>
<dbReference type="OrthoDB" id="428111at2759"/>
<organism evidence="2 3">
    <name type="scientific">Sarcoptes scabiei</name>
    <name type="common">Itch mite</name>
    <name type="synonym">Acarus scabiei</name>
    <dbReference type="NCBI Taxonomy" id="52283"/>
    <lineage>
        <taxon>Eukaryota</taxon>
        <taxon>Metazoa</taxon>
        <taxon>Ecdysozoa</taxon>
        <taxon>Arthropoda</taxon>
        <taxon>Chelicerata</taxon>
        <taxon>Arachnida</taxon>
        <taxon>Acari</taxon>
        <taxon>Acariformes</taxon>
        <taxon>Sarcoptiformes</taxon>
        <taxon>Astigmata</taxon>
        <taxon>Psoroptidia</taxon>
        <taxon>Sarcoptoidea</taxon>
        <taxon>Sarcoptidae</taxon>
        <taxon>Sarcoptinae</taxon>
        <taxon>Sarcoptes</taxon>
    </lineage>
</organism>
<dbReference type="AlphaFoldDB" id="A0A132A8Z2"/>
<keyword evidence="1" id="KW-0677">Repeat</keyword>
<dbReference type="FunFam" id="2.60.40.10:FF:000028">
    <property type="entry name" value="Neuronal cell adhesion molecule"/>
    <property type="match status" value="1"/>
</dbReference>
<dbReference type="Pfam" id="PF00041">
    <property type="entry name" value="fn3"/>
    <property type="match status" value="1"/>
</dbReference>
<dbReference type="InterPro" id="IPR003961">
    <property type="entry name" value="FN3_dom"/>
</dbReference>
<dbReference type="InterPro" id="IPR013783">
    <property type="entry name" value="Ig-like_fold"/>
</dbReference>
<evidence type="ECO:0000256" key="1">
    <source>
        <dbReference type="ARBA" id="ARBA00022737"/>
    </source>
</evidence>
<reference evidence="2 3" key="1">
    <citation type="journal article" date="2015" name="Parasit. Vectors">
        <title>Draft genome of the scabies mite.</title>
        <authorList>
            <person name="Rider S.D.Jr."/>
            <person name="Morgan M.S."/>
            <person name="Arlian L.G."/>
        </authorList>
    </citation>
    <scope>NUCLEOTIDE SEQUENCE [LARGE SCALE GENOMIC DNA]</scope>
    <source>
        <strain evidence="2">Arlian Lab</strain>
    </source>
</reference>
<dbReference type="PANTHER" id="PTHR13817">
    <property type="entry name" value="TITIN"/>
    <property type="match status" value="1"/>
</dbReference>
<dbReference type="SUPFAM" id="SSF49265">
    <property type="entry name" value="Fibronectin type III"/>
    <property type="match status" value="1"/>
</dbReference>
<dbReference type="PANTHER" id="PTHR13817:SF172">
    <property type="entry name" value="IG-LIKE DOMAIN-CONTAINING PROTEIN"/>
    <property type="match status" value="1"/>
</dbReference>
<comment type="caution">
    <text evidence="2">The sequence shown here is derived from an EMBL/GenBank/DDBJ whole genome shotgun (WGS) entry which is preliminary data.</text>
</comment>
<evidence type="ECO:0000313" key="3">
    <source>
        <dbReference type="Proteomes" id="UP000616769"/>
    </source>
</evidence>
<sequence>ASTYIINNLPKFTTFEFFLVPFYKSVDGKPSNSRIARTLEGVPSAPPGFIKARPISSSSALITWQPPSFEQTNGVLLGFILFVHGTYTNYNINLTVDANTTSYLLRNLTSESEYIIQITAFTSAGVGVPSSPLTFIMDSLMTNDVYNEQNYVGPLDSSNVWIWVLIISLIILSFVILLLGFLLFKKKTTLLKKNNDHLTINRDLKSQSDQFYNRHFEFTKGWSNESHQQRNDPKQISTTNNLLKISPTFIPTDNNGYSTVTTDDQGADYADYDYVSQQGENNYESTYDQYGQSPVAYASSSIISNGDQYRLTAQKQSQPSLQWRTQYNHKKDNPLKSNFTTTLDRSSLLNANLPNKDNYAKKFLYDSSLAKNAVEPLIGASVVSQNLNDYEDTNSHYHYADSMAYAGCGASSNVTQIPSSKLMANQVKYGSLSRINNQTQQQQQQTQTKNANILQEIYKKKTFGPNDVWKPFIGNSNDFRDGLKSQFEMDTKTVSYGKNRHIIPNPLSMQSQPQSSQIINDRMQQQQQFNKILNNVQQSINDFPMIRSLQQNSNANGLNDSNNSDQNKINNVEICDNELTYQELS</sequence>
<dbReference type="GO" id="GO:0045214">
    <property type="term" value="P:sarcomere organization"/>
    <property type="evidence" value="ECO:0007669"/>
    <property type="project" value="TreeGrafter"/>
</dbReference>
<accession>A0A132A8Z2</accession>
<dbReference type="VEuPathDB" id="VectorBase:SSCA007622"/>
<dbReference type="Proteomes" id="UP000616769">
    <property type="component" value="Unassembled WGS sequence"/>
</dbReference>
<dbReference type="CDD" id="cd00063">
    <property type="entry name" value="FN3"/>
    <property type="match status" value="1"/>
</dbReference>
<dbReference type="PROSITE" id="PS50853">
    <property type="entry name" value="FN3"/>
    <property type="match status" value="1"/>
</dbReference>
<proteinExistence type="predicted"/>